<organism evidence="1 2">
    <name type="scientific">Roseomonas fluvialis</name>
    <dbReference type="NCBI Taxonomy" id="1750527"/>
    <lineage>
        <taxon>Bacteria</taxon>
        <taxon>Pseudomonadati</taxon>
        <taxon>Pseudomonadota</taxon>
        <taxon>Alphaproteobacteria</taxon>
        <taxon>Acetobacterales</taxon>
        <taxon>Roseomonadaceae</taxon>
        <taxon>Roseomonas</taxon>
    </lineage>
</organism>
<reference evidence="1 2" key="1">
    <citation type="journal article" date="2016" name="Microbes Environ.">
        <title>Phylogenetically diverse aerobic anoxygenic phototrophic bacteria isolated from epilithic biofilms in Tama river, Japan.</title>
        <authorList>
            <person name="Hirose S."/>
            <person name="Matsuura K."/>
            <person name="Haruta S."/>
        </authorList>
    </citation>
    <scope>NUCLEOTIDE SEQUENCE [LARGE SCALE GENOMIC DNA]</scope>
    <source>
        <strain evidence="1 2">S08</strain>
    </source>
</reference>
<gene>
    <name evidence="1" type="ORF">Rmf_38440</name>
</gene>
<evidence type="ECO:0000313" key="2">
    <source>
        <dbReference type="Proteomes" id="UP000831327"/>
    </source>
</evidence>
<protein>
    <submittedName>
        <fullName evidence="1">Uncharacterized protein</fullName>
    </submittedName>
</protein>
<keyword evidence="2" id="KW-1185">Reference proteome</keyword>
<dbReference type="RefSeq" id="WP_244408127.1">
    <property type="nucleotide sequence ID" value="NZ_AP025637.1"/>
</dbReference>
<sequence>MSLPELRESEAPPVVAATYAALRDATGVPQVNLIWRHAAALPGVLDWLWAQARPALASGAAAGGRDRIAAALALPALPPLHAPPGVAALVETYNRGNLTNLAVLTAVRLRAGGLAPGRAAAPAPIGAPLPAPPPLPRLDALPPALADAARALAARHGLSDPAVMPSLYLHLAHWPAVLGALPDALAPLFADGALARTRDAAVAAAEDEAPALIACLGAPPPEPAGLRRFLDTLALFTREVIPGMVPVGLALRRAMAS</sequence>
<proteinExistence type="predicted"/>
<accession>A0ABM7Y7K7</accession>
<dbReference type="EMBL" id="AP025637">
    <property type="protein sequence ID" value="BDG73915.1"/>
    <property type="molecule type" value="Genomic_DNA"/>
</dbReference>
<evidence type="ECO:0000313" key="1">
    <source>
        <dbReference type="EMBL" id="BDG73915.1"/>
    </source>
</evidence>
<dbReference type="Proteomes" id="UP000831327">
    <property type="component" value="Chromosome"/>
</dbReference>
<name>A0ABM7Y7K7_9PROT</name>